<name>A0A285U6V9_9BACL</name>
<organism evidence="2 3">
    <name type="scientific">Ureibacillus acetophenoni</name>
    <dbReference type="NCBI Taxonomy" id="614649"/>
    <lineage>
        <taxon>Bacteria</taxon>
        <taxon>Bacillati</taxon>
        <taxon>Bacillota</taxon>
        <taxon>Bacilli</taxon>
        <taxon>Bacillales</taxon>
        <taxon>Caryophanaceae</taxon>
        <taxon>Ureibacillus</taxon>
    </lineage>
</organism>
<keyword evidence="1" id="KW-0472">Membrane</keyword>
<keyword evidence="1" id="KW-0812">Transmembrane</keyword>
<evidence type="ECO:0000256" key="1">
    <source>
        <dbReference type="SAM" id="Phobius"/>
    </source>
</evidence>
<feature type="transmembrane region" description="Helical" evidence="1">
    <location>
        <begin position="6"/>
        <end position="25"/>
    </location>
</feature>
<dbReference type="AlphaFoldDB" id="A0A285U6V9"/>
<gene>
    <name evidence="2" type="ORF">SAMN05877842_103196</name>
</gene>
<evidence type="ECO:0000313" key="3">
    <source>
        <dbReference type="Proteomes" id="UP000219252"/>
    </source>
</evidence>
<dbReference type="Proteomes" id="UP000219252">
    <property type="component" value="Unassembled WGS sequence"/>
</dbReference>
<reference evidence="3" key="1">
    <citation type="submission" date="2017-08" db="EMBL/GenBank/DDBJ databases">
        <authorList>
            <person name="Varghese N."/>
            <person name="Submissions S."/>
        </authorList>
    </citation>
    <scope>NUCLEOTIDE SEQUENCE [LARGE SCALE GENOMIC DNA]</scope>
    <source>
        <strain evidence="3">JC23</strain>
    </source>
</reference>
<proteinExistence type="predicted"/>
<keyword evidence="1" id="KW-1133">Transmembrane helix</keyword>
<protein>
    <submittedName>
        <fullName evidence="2">Uncharacterized protein</fullName>
    </submittedName>
</protein>
<dbReference type="EMBL" id="OBQC01000003">
    <property type="protein sequence ID" value="SOC37417.1"/>
    <property type="molecule type" value="Genomic_DNA"/>
</dbReference>
<accession>A0A285U6V9</accession>
<keyword evidence="3" id="KW-1185">Reference proteome</keyword>
<sequence>MSFGAVPTWFYVIAFIFAIGFIIIAEWNSRS</sequence>
<evidence type="ECO:0000313" key="2">
    <source>
        <dbReference type="EMBL" id="SOC37417.1"/>
    </source>
</evidence>